<evidence type="ECO:0000256" key="3">
    <source>
        <dbReference type="SAM" id="Phobius"/>
    </source>
</evidence>
<evidence type="ECO:0000313" key="4">
    <source>
        <dbReference type="EMBL" id="RTQ96492.1"/>
    </source>
</evidence>
<dbReference type="AlphaFoldDB" id="A0A3S0JZP7"/>
<name>A0A3S0JZP7_9BACI</name>
<reference evidence="4 5" key="1">
    <citation type="submission" date="2018-12" db="EMBL/GenBank/DDBJ databases">
        <authorList>
            <person name="Yu L."/>
        </authorList>
    </citation>
    <scope>NUCLEOTIDE SEQUENCE [LARGE SCALE GENOMIC DNA]</scope>
    <source>
        <strain evidence="4 5">S5H2222</strain>
    </source>
</reference>
<dbReference type="InterPro" id="IPR033704">
    <property type="entry name" value="dUTPase_trimeric"/>
</dbReference>
<dbReference type="RefSeq" id="WP_126292289.1">
    <property type="nucleotide sequence ID" value="NZ_JAXUAO010000180.1"/>
</dbReference>
<comment type="caution">
    <text evidence="4">The sequence shown here is derived from an EMBL/GenBank/DDBJ whole genome shotgun (WGS) entry which is preliminary data.</text>
</comment>
<dbReference type="CDD" id="cd07557">
    <property type="entry name" value="trimeric_dUTPase"/>
    <property type="match status" value="1"/>
</dbReference>
<gene>
    <name evidence="4" type="ORF">EKG35_00130</name>
</gene>
<evidence type="ECO:0000256" key="2">
    <source>
        <dbReference type="ARBA" id="ARBA00023080"/>
    </source>
</evidence>
<dbReference type="GO" id="GO:0008829">
    <property type="term" value="F:dCTP deaminase activity"/>
    <property type="evidence" value="ECO:0007669"/>
    <property type="project" value="InterPro"/>
</dbReference>
<dbReference type="Gene3D" id="2.70.40.10">
    <property type="match status" value="1"/>
</dbReference>
<organism evidence="4 5">
    <name type="scientific">Lysinibacillus telephonicus</name>
    <dbReference type="NCBI Taxonomy" id="1714840"/>
    <lineage>
        <taxon>Bacteria</taxon>
        <taxon>Bacillati</taxon>
        <taxon>Bacillota</taxon>
        <taxon>Bacilli</taxon>
        <taxon>Bacillales</taxon>
        <taxon>Bacillaceae</taxon>
        <taxon>Lysinibacillus</taxon>
    </lineage>
</organism>
<dbReference type="Pfam" id="PF22769">
    <property type="entry name" value="DCD"/>
    <property type="match status" value="1"/>
</dbReference>
<dbReference type="InterPro" id="IPR036157">
    <property type="entry name" value="dUTPase-like_sf"/>
</dbReference>
<sequence>MSELSVGTLSDKDIKEFCQNGKLITEEFNERNVKQACYELRASNIYYDITVSDRKIEVADDSYILIKPKQLVVIMTLEGLEMPPNILGRILTKGKLFSIGLLPVNTYADPGFSGNLGIVFSNLSNNYLKIKPRESIAKIEFSKLEKNVERSYSGQHGFQTGVWPVPREMILTEEEVRNDPRIKNIPEEIVLSHGSNVGKVIDRIYKYERKFVIATIGYFTFTLVLIAALQGTNWITPVSSILLGVFSNVLYTFVTWAATNFRR</sequence>
<dbReference type="InterPro" id="IPR011962">
    <property type="entry name" value="dCTP_deaminase"/>
</dbReference>
<feature type="transmembrane region" description="Helical" evidence="3">
    <location>
        <begin position="211"/>
        <end position="229"/>
    </location>
</feature>
<feature type="transmembrane region" description="Helical" evidence="3">
    <location>
        <begin position="235"/>
        <end position="258"/>
    </location>
</feature>
<keyword evidence="2" id="KW-0546">Nucleotide metabolism</keyword>
<proteinExistence type="predicted"/>
<protein>
    <submittedName>
        <fullName evidence="4">Uncharacterized protein</fullName>
    </submittedName>
</protein>
<accession>A0A3S0JZP7</accession>
<dbReference type="SUPFAM" id="SSF51283">
    <property type="entry name" value="dUTPase-like"/>
    <property type="match status" value="1"/>
</dbReference>
<dbReference type="PANTHER" id="PTHR42680:SF3">
    <property type="entry name" value="DCTP DEAMINASE"/>
    <property type="match status" value="1"/>
</dbReference>
<keyword evidence="3" id="KW-0472">Membrane</keyword>
<dbReference type="EMBL" id="RXNR01000001">
    <property type="protein sequence ID" value="RTQ96492.1"/>
    <property type="molecule type" value="Genomic_DNA"/>
</dbReference>
<dbReference type="GO" id="GO:0006229">
    <property type="term" value="P:dUTP biosynthetic process"/>
    <property type="evidence" value="ECO:0007669"/>
    <property type="project" value="InterPro"/>
</dbReference>
<evidence type="ECO:0000313" key="5">
    <source>
        <dbReference type="Proteomes" id="UP000276349"/>
    </source>
</evidence>
<dbReference type="OrthoDB" id="7063135at2"/>
<keyword evidence="3" id="KW-1133">Transmembrane helix</keyword>
<keyword evidence="3" id="KW-0812">Transmembrane</keyword>
<keyword evidence="1" id="KW-0378">Hydrolase</keyword>
<dbReference type="PANTHER" id="PTHR42680">
    <property type="entry name" value="DCTP DEAMINASE"/>
    <property type="match status" value="1"/>
</dbReference>
<keyword evidence="5" id="KW-1185">Reference proteome</keyword>
<evidence type="ECO:0000256" key="1">
    <source>
        <dbReference type="ARBA" id="ARBA00022801"/>
    </source>
</evidence>
<dbReference type="Proteomes" id="UP000276349">
    <property type="component" value="Unassembled WGS sequence"/>
</dbReference>